<comment type="caution">
    <text evidence="2">The sequence shown here is derived from an EMBL/GenBank/DDBJ whole genome shotgun (WGS) entry which is preliminary data.</text>
</comment>
<dbReference type="InterPro" id="IPR013785">
    <property type="entry name" value="Aldolase_TIM"/>
</dbReference>
<dbReference type="GO" id="GO:0005975">
    <property type="term" value="P:carbohydrate metabolic process"/>
    <property type="evidence" value="ECO:0007669"/>
    <property type="project" value="InterPro"/>
</dbReference>
<proteinExistence type="predicted"/>
<sequence>MAATTVDEDSDAVQRESGTRHPLYLAFHGGSGSTDQAIKAAIRYGVVKFNG</sequence>
<evidence type="ECO:0000313" key="2">
    <source>
        <dbReference type="EMBL" id="MBB5867360.1"/>
    </source>
</evidence>
<comment type="cofactor">
    <cofactor evidence="1">
        <name>Zn(2+)</name>
        <dbReference type="ChEBI" id="CHEBI:29105"/>
    </cofactor>
</comment>
<keyword evidence="3" id="KW-1185">Reference proteome</keyword>
<reference evidence="2 3" key="1">
    <citation type="submission" date="2020-08" db="EMBL/GenBank/DDBJ databases">
        <title>Sequencing the genomes of 1000 actinobacteria strains.</title>
        <authorList>
            <person name="Klenk H.-P."/>
        </authorList>
    </citation>
    <scope>NUCLEOTIDE SEQUENCE [LARGE SCALE GENOMIC DNA]</scope>
    <source>
        <strain evidence="2 3">DSM 45362</strain>
    </source>
</reference>
<evidence type="ECO:0000313" key="3">
    <source>
        <dbReference type="Proteomes" id="UP000587527"/>
    </source>
</evidence>
<dbReference type="EMBL" id="JACHMN010000001">
    <property type="protein sequence ID" value="MBB5867360.1"/>
    <property type="molecule type" value="Genomic_DNA"/>
</dbReference>
<evidence type="ECO:0000256" key="1">
    <source>
        <dbReference type="ARBA" id="ARBA00001947"/>
    </source>
</evidence>
<gene>
    <name evidence="2" type="ORF">F4553_000739</name>
</gene>
<dbReference type="RefSeq" id="WP_184831982.1">
    <property type="nucleotide sequence ID" value="NZ_JACHMN010000001.1"/>
</dbReference>
<dbReference type="SUPFAM" id="SSF51569">
    <property type="entry name" value="Aldolase"/>
    <property type="match status" value="1"/>
</dbReference>
<dbReference type="GO" id="GO:0008270">
    <property type="term" value="F:zinc ion binding"/>
    <property type="evidence" value="ECO:0007669"/>
    <property type="project" value="InterPro"/>
</dbReference>
<protein>
    <submittedName>
        <fullName evidence="2">Fructose/tagatose bisphosphate aldolase</fullName>
    </submittedName>
</protein>
<dbReference type="Gene3D" id="3.20.20.70">
    <property type="entry name" value="Aldolase class I"/>
    <property type="match status" value="1"/>
</dbReference>
<dbReference type="Pfam" id="PF01116">
    <property type="entry name" value="F_bP_aldolase"/>
    <property type="match status" value="1"/>
</dbReference>
<dbReference type="GO" id="GO:0016832">
    <property type="term" value="F:aldehyde-lyase activity"/>
    <property type="evidence" value="ECO:0007669"/>
    <property type="project" value="InterPro"/>
</dbReference>
<accession>A0A841BKM2</accession>
<dbReference type="Proteomes" id="UP000587527">
    <property type="component" value="Unassembled WGS sequence"/>
</dbReference>
<dbReference type="AlphaFoldDB" id="A0A841BKM2"/>
<organism evidence="2 3">
    <name type="scientific">Allocatelliglobosispora scoriae</name>
    <dbReference type="NCBI Taxonomy" id="643052"/>
    <lineage>
        <taxon>Bacteria</taxon>
        <taxon>Bacillati</taxon>
        <taxon>Actinomycetota</taxon>
        <taxon>Actinomycetes</taxon>
        <taxon>Micromonosporales</taxon>
        <taxon>Micromonosporaceae</taxon>
        <taxon>Allocatelliglobosispora</taxon>
    </lineage>
</organism>
<name>A0A841BKM2_9ACTN</name>
<dbReference type="InterPro" id="IPR000771">
    <property type="entry name" value="FBA_II"/>
</dbReference>